<evidence type="ECO:0000313" key="3">
    <source>
        <dbReference type="EMBL" id="TCN27711.1"/>
    </source>
</evidence>
<reference evidence="3 4" key="1">
    <citation type="journal article" date="2015" name="Stand. Genomic Sci.">
        <title>Genomic Encyclopedia of Bacterial and Archaeal Type Strains, Phase III: the genomes of soil and plant-associated and newly described type strains.</title>
        <authorList>
            <person name="Whitman W.B."/>
            <person name="Woyke T."/>
            <person name="Klenk H.P."/>
            <person name="Zhou Y."/>
            <person name="Lilburn T.G."/>
            <person name="Beck B.J."/>
            <person name="De Vos P."/>
            <person name="Vandamme P."/>
            <person name="Eisen J.A."/>
            <person name="Garrity G."/>
            <person name="Hugenholtz P."/>
            <person name="Kyrpides N.C."/>
        </authorList>
    </citation>
    <scope>NUCLEOTIDE SEQUENCE [LARGE SCALE GENOMIC DNA]</scope>
    <source>
        <strain evidence="3 4">CV53</strain>
    </source>
</reference>
<proteinExistence type="predicted"/>
<dbReference type="Proteomes" id="UP000295689">
    <property type="component" value="Unassembled WGS sequence"/>
</dbReference>
<feature type="transmembrane region" description="Helical" evidence="1">
    <location>
        <begin position="9"/>
        <end position="25"/>
    </location>
</feature>
<protein>
    <recommendedName>
        <fullName evidence="2">CAAX prenyl protease 2/Lysostaphin resistance protein A-like domain-containing protein</fullName>
    </recommendedName>
</protein>
<evidence type="ECO:0000313" key="4">
    <source>
        <dbReference type="Proteomes" id="UP000295689"/>
    </source>
</evidence>
<feature type="transmembrane region" description="Helical" evidence="1">
    <location>
        <begin position="105"/>
        <end position="127"/>
    </location>
</feature>
<dbReference type="Pfam" id="PF02517">
    <property type="entry name" value="Rce1-like"/>
    <property type="match status" value="1"/>
</dbReference>
<keyword evidence="1" id="KW-1133">Transmembrane helix</keyword>
<name>A0A4R2BKJ1_9BACI</name>
<feature type="transmembrane region" description="Helical" evidence="1">
    <location>
        <begin position="181"/>
        <end position="202"/>
    </location>
</feature>
<dbReference type="EMBL" id="SLVV01000001">
    <property type="protein sequence ID" value="TCN27711.1"/>
    <property type="molecule type" value="Genomic_DNA"/>
</dbReference>
<dbReference type="GO" id="GO:0080120">
    <property type="term" value="P:CAAX-box protein maturation"/>
    <property type="evidence" value="ECO:0007669"/>
    <property type="project" value="UniProtKB-ARBA"/>
</dbReference>
<comment type="caution">
    <text evidence="3">The sequence shown here is derived from an EMBL/GenBank/DDBJ whole genome shotgun (WGS) entry which is preliminary data.</text>
</comment>
<dbReference type="AlphaFoldDB" id="A0A4R2BKJ1"/>
<sequence>MKIVMADRRLILGYLVAHILLFFTFKDQNVFWYIFTAAMLILISYSILNEEFGDKASTFAFFSFGILSGLALYMVFWAAHLSITELNLPLGEQVASLYRDFSPNLAWHFIVLIFIIAPGEEIFWRGFIQRRVLRITNVKKSVLISTMLYASVHFYSGELILVLAAFAAGLAWSSLYAWKRSIPLVVISHIVFDLLLFVFLPLNS</sequence>
<feature type="transmembrane region" description="Helical" evidence="1">
    <location>
        <begin position="148"/>
        <end position="175"/>
    </location>
</feature>
<gene>
    <name evidence="3" type="ORF">EV146_10138</name>
</gene>
<dbReference type="InterPro" id="IPR003675">
    <property type="entry name" value="Rce1/LyrA-like_dom"/>
</dbReference>
<evidence type="ECO:0000259" key="2">
    <source>
        <dbReference type="Pfam" id="PF02517"/>
    </source>
</evidence>
<keyword evidence="4" id="KW-1185">Reference proteome</keyword>
<organism evidence="3 4">
    <name type="scientific">Mesobacillus foraminis</name>
    <dbReference type="NCBI Taxonomy" id="279826"/>
    <lineage>
        <taxon>Bacteria</taxon>
        <taxon>Bacillati</taxon>
        <taxon>Bacillota</taxon>
        <taxon>Bacilli</taxon>
        <taxon>Bacillales</taxon>
        <taxon>Bacillaceae</taxon>
        <taxon>Mesobacillus</taxon>
    </lineage>
</organism>
<keyword evidence="1" id="KW-0812">Transmembrane</keyword>
<dbReference type="RefSeq" id="WP_132000627.1">
    <property type="nucleotide sequence ID" value="NZ_JABUHM010000006.1"/>
</dbReference>
<keyword evidence="1" id="KW-0472">Membrane</keyword>
<feature type="domain" description="CAAX prenyl protease 2/Lysostaphin resistance protein A-like" evidence="2">
    <location>
        <begin position="104"/>
        <end position="194"/>
    </location>
</feature>
<feature type="transmembrane region" description="Helical" evidence="1">
    <location>
        <begin position="31"/>
        <end position="48"/>
    </location>
</feature>
<accession>A0A4R2BKJ1</accession>
<evidence type="ECO:0000256" key="1">
    <source>
        <dbReference type="SAM" id="Phobius"/>
    </source>
</evidence>
<dbReference type="GO" id="GO:0004175">
    <property type="term" value="F:endopeptidase activity"/>
    <property type="evidence" value="ECO:0007669"/>
    <property type="project" value="UniProtKB-ARBA"/>
</dbReference>
<feature type="transmembrane region" description="Helical" evidence="1">
    <location>
        <begin position="60"/>
        <end position="79"/>
    </location>
</feature>